<keyword evidence="5" id="KW-0539">Nucleus</keyword>
<comment type="subcellular location">
    <subcellularLocation>
        <location evidence="1">Nucleus</location>
    </subcellularLocation>
</comment>
<dbReference type="GO" id="GO:0005634">
    <property type="term" value="C:nucleus"/>
    <property type="evidence" value="ECO:0007669"/>
    <property type="project" value="UniProtKB-SubCell"/>
</dbReference>
<dbReference type="InterPro" id="IPR001005">
    <property type="entry name" value="SANT/Myb"/>
</dbReference>
<organism evidence="8 9">
    <name type="scientific">Zingiber officinale</name>
    <name type="common">Ginger</name>
    <name type="synonym">Amomum zingiber</name>
    <dbReference type="NCBI Taxonomy" id="94328"/>
    <lineage>
        <taxon>Eukaryota</taxon>
        <taxon>Viridiplantae</taxon>
        <taxon>Streptophyta</taxon>
        <taxon>Embryophyta</taxon>
        <taxon>Tracheophyta</taxon>
        <taxon>Spermatophyta</taxon>
        <taxon>Magnoliopsida</taxon>
        <taxon>Liliopsida</taxon>
        <taxon>Zingiberales</taxon>
        <taxon>Zingiberaceae</taxon>
        <taxon>Zingiber</taxon>
    </lineage>
</organism>
<accession>A0A8J5LCY9</accession>
<evidence type="ECO:0000259" key="7">
    <source>
        <dbReference type="PROSITE" id="PS51294"/>
    </source>
</evidence>
<evidence type="ECO:0000256" key="3">
    <source>
        <dbReference type="ARBA" id="ARBA00023125"/>
    </source>
</evidence>
<feature type="region of interest" description="Disordered" evidence="6">
    <location>
        <begin position="154"/>
        <end position="175"/>
    </location>
</feature>
<keyword evidence="4" id="KW-0804">Transcription</keyword>
<feature type="compositionally biased region" description="Basic residues" evidence="6">
    <location>
        <begin position="154"/>
        <end position="163"/>
    </location>
</feature>
<dbReference type="InterPro" id="IPR058673">
    <property type="entry name" value="HHO5-like_N"/>
</dbReference>
<feature type="compositionally biased region" description="Acidic residues" evidence="6">
    <location>
        <begin position="75"/>
        <end position="84"/>
    </location>
</feature>
<evidence type="ECO:0000256" key="2">
    <source>
        <dbReference type="ARBA" id="ARBA00023015"/>
    </source>
</evidence>
<dbReference type="InterPro" id="IPR044787">
    <property type="entry name" value="HHO5-like"/>
</dbReference>
<dbReference type="GO" id="GO:0003700">
    <property type="term" value="F:DNA-binding transcription factor activity"/>
    <property type="evidence" value="ECO:0007669"/>
    <property type="project" value="InterPro"/>
</dbReference>
<comment type="caution">
    <text evidence="8">The sequence shown here is derived from an EMBL/GenBank/DDBJ whole genome shotgun (WGS) entry which is preliminary data.</text>
</comment>
<feature type="compositionally biased region" description="Low complexity" evidence="6">
    <location>
        <begin position="164"/>
        <end position="175"/>
    </location>
</feature>
<proteinExistence type="predicted"/>
<evidence type="ECO:0000313" key="9">
    <source>
        <dbReference type="Proteomes" id="UP000734854"/>
    </source>
</evidence>
<dbReference type="Proteomes" id="UP000734854">
    <property type="component" value="Unassembled WGS sequence"/>
</dbReference>
<dbReference type="PANTHER" id="PTHR31003:SF16">
    <property type="entry name" value="TRANSCRIPTION FACTOR HHO2"/>
    <property type="match status" value="1"/>
</dbReference>
<dbReference type="PANTHER" id="PTHR31003">
    <property type="entry name" value="MYB FAMILY TRANSCRIPTION FACTOR"/>
    <property type="match status" value="1"/>
</dbReference>
<keyword evidence="2" id="KW-0805">Transcription regulation</keyword>
<evidence type="ECO:0000256" key="4">
    <source>
        <dbReference type="ARBA" id="ARBA00023163"/>
    </source>
</evidence>
<keyword evidence="3" id="KW-0238">DNA-binding</keyword>
<dbReference type="GO" id="GO:0003677">
    <property type="term" value="F:DNA binding"/>
    <property type="evidence" value="ECO:0007669"/>
    <property type="project" value="UniProtKB-KW"/>
</dbReference>
<evidence type="ECO:0000256" key="5">
    <source>
        <dbReference type="ARBA" id="ARBA00023242"/>
    </source>
</evidence>
<sequence length="224" mass="25691">MCMESSGGLSCWFRELIRALEEERQKVEVFQRELPLSLHLLNQTIESYRKLMASADLNNKNNNVINLLGKPVGDQDLDEKDEEGSAAGEDRNGHKPHRKRKMKRYWSEELHERFLHALDKLGGCHVATPKKIRKLMKVEELTSDEIKSHLQKFRNHERRRRMRSPVVRQSSSPQPATTIVAAAKITGNNLAPFLTLSSSLLLQDQNSNLPNRLGQQKSFHGCLF</sequence>
<dbReference type="EMBL" id="JACMSC010000007">
    <property type="protein sequence ID" value="KAG6513406.1"/>
    <property type="molecule type" value="Genomic_DNA"/>
</dbReference>
<dbReference type="PROSITE" id="PS51294">
    <property type="entry name" value="HTH_MYB"/>
    <property type="match status" value="1"/>
</dbReference>
<reference evidence="8 9" key="1">
    <citation type="submission" date="2020-08" db="EMBL/GenBank/DDBJ databases">
        <title>Plant Genome Project.</title>
        <authorList>
            <person name="Zhang R.-G."/>
        </authorList>
    </citation>
    <scope>NUCLEOTIDE SEQUENCE [LARGE SCALE GENOMIC DNA]</scope>
    <source>
        <tissue evidence="8">Rhizome</tissue>
    </source>
</reference>
<evidence type="ECO:0000256" key="1">
    <source>
        <dbReference type="ARBA" id="ARBA00004123"/>
    </source>
</evidence>
<dbReference type="NCBIfam" id="TIGR01557">
    <property type="entry name" value="myb_SHAQKYF"/>
    <property type="match status" value="1"/>
</dbReference>
<gene>
    <name evidence="8" type="ORF">ZIOFF_023730</name>
</gene>
<feature type="region of interest" description="Disordered" evidence="6">
    <location>
        <begin position="69"/>
        <end position="100"/>
    </location>
</feature>
<keyword evidence="9" id="KW-1185">Reference proteome</keyword>
<evidence type="ECO:0000313" key="8">
    <source>
        <dbReference type="EMBL" id="KAG6513406.1"/>
    </source>
</evidence>
<dbReference type="FunFam" id="1.10.10.60:FF:000007">
    <property type="entry name" value="Two-component response regulator"/>
    <property type="match status" value="1"/>
</dbReference>
<feature type="domain" description="HTH myb-type" evidence="7">
    <location>
        <begin position="98"/>
        <end position="158"/>
    </location>
</feature>
<dbReference type="InterPro" id="IPR006447">
    <property type="entry name" value="Myb_dom_plants"/>
</dbReference>
<protein>
    <recommendedName>
        <fullName evidence="7">HTH myb-type domain-containing protein</fullName>
    </recommendedName>
</protein>
<dbReference type="OrthoDB" id="691006at2759"/>
<dbReference type="AlphaFoldDB" id="A0A8J5LCY9"/>
<dbReference type="Pfam" id="PF26575">
    <property type="entry name" value="HHO5_N"/>
    <property type="match status" value="1"/>
</dbReference>
<evidence type="ECO:0000256" key="6">
    <source>
        <dbReference type="SAM" id="MobiDB-lite"/>
    </source>
</evidence>
<dbReference type="InterPro" id="IPR017930">
    <property type="entry name" value="Myb_dom"/>
</dbReference>
<dbReference type="Pfam" id="PF00249">
    <property type="entry name" value="Myb_DNA-binding"/>
    <property type="match status" value="1"/>
</dbReference>
<name>A0A8J5LCY9_ZINOF</name>